<feature type="region of interest" description="Disordered" evidence="5">
    <location>
        <begin position="1"/>
        <end position="39"/>
    </location>
</feature>
<dbReference type="InterPro" id="IPR038770">
    <property type="entry name" value="Na+/solute_symporter_sf"/>
</dbReference>
<dbReference type="OrthoDB" id="423807at2759"/>
<evidence type="ECO:0000313" key="8">
    <source>
        <dbReference type="EMBL" id="GAQ81068.1"/>
    </source>
</evidence>
<comment type="subcellular location">
    <subcellularLocation>
        <location evidence="1">Membrane</location>
        <topology evidence="1">Multi-pass membrane protein</topology>
    </subcellularLocation>
</comment>
<feature type="transmembrane region" description="Helical" evidence="6">
    <location>
        <begin position="314"/>
        <end position="334"/>
    </location>
</feature>
<feature type="transmembrane region" description="Helical" evidence="6">
    <location>
        <begin position="456"/>
        <end position="474"/>
    </location>
</feature>
<keyword evidence="2 6" id="KW-0812">Transmembrane</keyword>
<evidence type="ECO:0000256" key="4">
    <source>
        <dbReference type="ARBA" id="ARBA00023136"/>
    </source>
</evidence>
<feature type="transmembrane region" description="Helical" evidence="6">
    <location>
        <begin position="486"/>
        <end position="508"/>
    </location>
</feature>
<dbReference type="InterPro" id="IPR051843">
    <property type="entry name" value="CPA1_transporter"/>
</dbReference>
<dbReference type="GO" id="GO:0098662">
    <property type="term" value="P:inorganic cation transmembrane transport"/>
    <property type="evidence" value="ECO:0000318"/>
    <property type="project" value="GO_Central"/>
</dbReference>
<feature type="domain" description="Cation/H+ exchanger transmembrane" evidence="7">
    <location>
        <begin position="408"/>
        <end position="572"/>
    </location>
</feature>
<dbReference type="GO" id="GO:0016020">
    <property type="term" value="C:membrane"/>
    <property type="evidence" value="ECO:0007669"/>
    <property type="project" value="UniProtKB-SubCell"/>
</dbReference>
<reference evidence="8 9" key="1">
    <citation type="journal article" date="2014" name="Nat. Commun.">
        <title>Klebsormidium flaccidum genome reveals primary factors for plant terrestrial adaptation.</title>
        <authorList>
            <person name="Hori K."/>
            <person name="Maruyama F."/>
            <person name="Fujisawa T."/>
            <person name="Togashi T."/>
            <person name="Yamamoto N."/>
            <person name="Seo M."/>
            <person name="Sato S."/>
            <person name="Yamada T."/>
            <person name="Mori H."/>
            <person name="Tajima N."/>
            <person name="Moriyama T."/>
            <person name="Ikeuchi M."/>
            <person name="Watanabe M."/>
            <person name="Wada H."/>
            <person name="Kobayashi K."/>
            <person name="Saito M."/>
            <person name="Masuda T."/>
            <person name="Sasaki-Sekimoto Y."/>
            <person name="Mashiguchi K."/>
            <person name="Awai K."/>
            <person name="Shimojima M."/>
            <person name="Masuda S."/>
            <person name="Iwai M."/>
            <person name="Nobusawa T."/>
            <person name="Narise T."/>
            <person name="Kondo S."/>
            <person name="Saito H."/>
            <person name="Sato R."/>
            <person name="Murakawa M."/>
            <person name="Ihara Y."/>
            <person name="Oshima-Yamada Y."/>
            <person name="Ohtaka K."/>
            <person name="Satoh M."/>
            <person name="Sonobe K."/>
            <person name="Ishii M."/>
            <person name="Ohtani R."/>
            <person name="Kanamori-Sato M."/>
            <person name="Honoki R."/>
            <person name="Miyazaki D."/>
            <person name="Mochizuki H."/>
            <person name="Umetsu J."/>
            <person name="Higashi K."/>
            <person name="Shibata D."/>
            <person name="Kamiya Y."/>
            <person name="Sato N."/>
            <person name="Nakamura Y."/>
            <person name="Tabata S."/>
            <person name="Ida S."/>
            <person name="Kurokawa K."/>
            <person name="Ohta H."/>
        </authorList>
    </citation>
    <scope>NUCLEOTIDE SEQUENCE [LARGE SCALE GENOMIC DNA]</scope>
    <source>
        <strain evidence="8 9">NIES-2285</strain>
    </source>
</reference>
<accession>A0A1Y1HYX6</accession>
<dbReference type="GO" id="GO:0015297">
    <property type="term" value="F:antiporter activity"/>
    <property type="evidence" value="ECO:0007669"/>
    <property type="project" value="InterPro"/>
</dbReference>
<feature type="transmembrane region" description="Helical" evidence="6">
    <location>
        <begin position="403"/>
        <end position="422"/>
    </location>
</feature>
<proteinExistence type="predicted"/>
<dbReference type="PANTHER" id="PTHR31102">
    <property type="match status" value="1"/>
</dbReference>
<dbReference type="OMA" id="WAIPTFA"/>
<feature type="transmembrane region" description="Helical" evidence="6">
    <location>
        <begin position="273"/>
        <end position="294"/>
    </location>
</feature>
<sequence length="635" mass="67957">MASPAPPPPETDFTKLENGSVGSPESEVPAPPAETTPEESAVALEQIVVGKEVEESEETVKAVPMEDKWAIATPGAVFHKVWNWFMTPRSPLAVQIEALLTLGVLFTLITVNLWLAIGETAGFYGTIFALMIVYLLSMILGELASRVGTHPLCGMLVAGFICRYIPGVKAGRVIEPEVSKFIREFGLCTILLRAGVALDVKLLSRLVWLCSASAIIPTVVEAAVIAALCVGMLSIPWTWGFMAGFITAGVAPAIVVPALLALQDEGYGVEKGIPSLVLAVAAIDDCLAVVGNAVFQGVVFENQSIVLSIFRAPIEIALGIVFGVVIGLGGVLLLPRDKAEISNDSDNEMSASTLYLQDPGAEETDEETPAVTKHESKFESLRKHVASGQSLKALPQSGDTQRAILRTLYILGFGLWTVLIGAREKYSGAGALAIVVLGTVAAQGWGRALTKQPRLYLLYLWSLFVQPLLFGVIGTQIDISYFKGSFLWKGVIIIPIACFARIGATVLGASGTMLNMGERLFLALAWLPKATVQAALAPQALSSAEKAKDEKKIGYAETVFAVSMLSVILTAPLGAMILKAAGPKLLSRVADGDKLKHSKTMIHHRYHLPKAHMFGFHFHGFHGFHGYKSAIGKKY</sequence>
<feature type="transmembrane region" description="Helical" evidence="6">
    <location>
        <begin position="206"/>
        <end position="233"/>
    </location>
</feature>
<feature type="transmembrane region" description="Helical" evidence="6">
    <location>
        <begin position="428"/>
        <end position="449"/>
    </location>
</feature>
<evidence type="ECO:0000256" key="3">
    <source>
        <dbReference type="ARBA" id="ARBA00022989"/>
    </source>
</evidence>
<feature type="transmembrane region" description="Helical" evidence="6">
    <location>
        <begin position="553"/>
        <end position="578"/>
    </location>
</feature>
<dbReference type="GO" id="GO:1902600">
    <property type="term" value="P:proton transmembrane transport"/>
    <property type="evidence" value="ECO:0007669"/>
    <property type="project" value="InterPro"/>
</dbReference>
<feature type="transmembrane region" description="Helical" evidence="6">
    <location>
        <begin position="239"/>
        <end position="261"/>
    </location>
</feature>
<evidence type="ECO:0000256" key="2">
    <source>
        <dbReference type="ARBA" id="ARBA00022692"/>
    </source>
</evidence>
<feature type="transmembrane region" description="Helical" evidence="6">
    <location>
        <begin position="98"/>
        <end position="117"/>
    </location>
</feature>
<dbReference type="InterPro" id="IPR006153">
    <property type="entry name" value="Cation/H_exchanger_TM"/>
</dbReference>
<feature type="domain" description="Cation/H+ exchanger transmembrane" evidence="7">
    <location>
        <begin position="136"/>
        <end position="346"/>
    </location>
</feature>
<dbReference type="Proteomes" id="UP000054558">
    <property type="component" value="Unassembled WGS sequence"/>
</dbReference>
<organism evidence="8 9">
    <name type="scientific">Klebsormidium nitens</name>
    <name type="common">Green alga</name>
    <name type="synonym">Ulothrix nitens</name>
    <dbReference type="NCBI Taxonomy" id="105231"/>
    <lineage>
        <taxon>Eukaryota</taxon>
        <taxon>Viridiplantae</taxon>
        <taxon>Streptophyta</taxon>
        <taxon>Klebsormidiophyceae</taxon>
        <taxon>Klebsormidiales</taxon>
        <taxon>Klebsormidiaceae</taxon>
        <taxon>Klebsormidium</taxon>
    </lineage>
</organism>
<feature type="compositionally biased region" description="Pro residues" evidence="5">
    <location>
        <begin position="1"/>
        <end position="10"/>
    </location>
</feature>
<dbReference type="AlphaFoldDB" id="A0A1Y1HYX6"/>
<evidence type="ECO:0000256" key="5">
    <source>
        <dbReference type="SAM" id="MobiDB-lite"/>
    </source>
</evidence>
<name>A0A1Y1HYX6_KLENI</name>
<keyword evidence="9" id="KW-1185">Reference proteome</keyword>
<dbReference type="EMBL" id="DF237019">
    <property type="protein sequence ID" value="GAQ81068.1"/>
    <property type="molecule type" value="Genomic_DNA"/>
</dbReference>
<dbReference type="Gene3D" id="1.20.1530.20">
    <property type="match status" value="1"/>
</dbReference>
<feature type="transmembrane region" description="Helical" evidence="6">
    <location>
        <begin position="123"/>
        <end position="141"/>
    </location>
</feature>
<keyword evidence="3 6" id="KW-1133">Transmembrane helix</keyword>
<gene>
    <name evidence="8" type="ORF">KFL_000700040</name>
</gene>
<dbReference type="PANTHER" id="PTHR31102:SF1">
    <property type="entry name" value="CATION_H+ EXCHANGER DOMAIN-CONTAINING PROTEIN"/>
    <property type="match status" value="1"/>
</dbReference>
<evidence type="ECO:0000256" key="6">
    <source>
        <dbReference type="SAM" id="Phobius"/>
    </source>
</evidence>
<evidence type="ECO:0000259" key="7">
    <source>
        <dbReference type="Pfam" id="PF00999"/>
    </source>
</evidence>
<keyword evidence="4 6" id="KW-0472">Membrane</keyword>
<evidence type="ECO:0000313" key="9">
    <source>
        <dbReference type="Proteomes" id="UP000054558"/>
    </source>
</evidence>
<protein>
    <submittedName>
        <fullName evidence="8">Na+/H+ antiporter</fullName>
    </submittedName>
</protein>
<evidence type="ECO:0000256" key="1">
    <source>
        <dbReference type="ARBA" id="ARBA00004141"/>
    </source>
</evidence>
<dbReference type="Pfam" id="PF00999">
    <property type="entry name" value="Na_H_Exchanger"/>
    <property type="match status" value="2"/>
</dbReference>